<keyword evidence="8 13" id="KW-0479">Metal-binding</keyword>
<evidence type="ECO:0000313" key="15">
    <source>
        <dbReference type="EMBL" id="RDU95423.1"/>
    </source>
</evidence>
<dbReference type="Gene3D" id="1.10.150.240">
    <property type="entry name" value="Putative phosphatase, domain 2"/>
    <property type="match status" value="1"/>
</dbReference>
<dbReference type="NCBIfam" id="TIGR01449">
    <property type="entry name" value="PGP_bact"/>
    <property type="match status" value="1"/>
</dbReference>
<dbReference type="GO" id="GO:0046872">
    <property type="term" value="F:metal ion binding"/>
    <property type="evidence" value="ECO:0007669"/>
    <property type="project" value="UniProtKB-KW"/>
</dbReference>
<proteinExistence type="inferred from homology"/>
<dbReference type="SUPFAM" id="SSF56784">
    <property type="entry name" value="HAD-like"/>
    <property type="match status" value="1"/>
</dbReference>
<comment type="similarity">
    <text evidence="4 13">Belongs to the HAD-like hydrolase superfamily. CbbY/CbbZ/Gph/YieH family.</text>
</comment>
<feature type="binding site" evidence="13">
    <location>
        <position position="34"/>
    </location>
    <ligand>
        <name>Mg(2+)</name>
        <dbReference type="ChEBI" id="CHEBI:18420"/>
    </ligand>
</feature>
<dbReference type="NCBIfam" id="NF009695">
    <property type="entry name" value="PRK13222.1-2"/>
    <property type="match status" value="1"/>
</dbReference>
<dbReference type="InterPro" id="IPR006439">
    <property type="entry name" value="HAD-SF_hydro_IA"/>
</dbReference>
<comment type="subunit">
    <text evidence="5">Homotrimer.</text>
</comment>
<reference evidence="15 16" key="1">
    <citation type="submission" date="2018-08" db="EMBL/GenBank/DDBJ databases">
        <title>Paraburkholderia sp. DHOM06 isolated from forest soil.</title>
        <authorList>
            <person name="Gao Z.-H."/>
            <person name="Qiu L.-H."/>
        </authorList>
    </citation>
    <scope>NUCLEOTIDE SEQUENCE [LARGE SCALE GENOMIC DNA]</scope>
    <source>
        <strain evidence="15 16">DHOM06</strain>
    </source>
</reference>
<dbReference type="FunFam" id="3.40.50.1000:FF:000022">
    <property type="entry name" value="Phosphoglycolate phosphatase"/>
    <property type="match status" value="1"/>
</dbReference>
<comment type="pathway">
    <text evidence="3 13">Organic acid metabolism; glycolate biosynthesis; glycolate from 2-phosphoglycolate: step 1/1.</text>
</comment>
<dbReference type="GO" id="GO:0046295">
    <property type="term" value="P:glycolate biosynthetic process"/>
    <property type="evidence" value="ECO:0007669"/>
    <property type="project" value="UniProtKB-UniRule"/>
</dbReference>
<evidence type="ECO:0000256" key="1">
    <source>
        <dbReference type="ARBA" id="ARBA00000830"/>
    </source>
</evidence>
<gene>
    <name evidence="15" type="ORF">DWV00_28015</name>
</gene>
<dbReference type="InterPro" id="IPR041492">
    <property type="entry name" value="HAD_2"/>
</dbReference>
<keyword evidence="10 13" id="KW-0460">Magnesium</keyword>
<evidence type="ECO:0000256" key="12">
    <source>
        <dbReference type="ARBA" id="ARBA00059247"/>
    </source>
</evidence>
<dbReference type="InterPro" id="IPR023214">
    <property type="entry name" value="HAD_sf"/>
</dbReference>
<dbReference type="AlphaFoldDB" id="A0A3D8JQM3"/>
<dbReference type="SFLD" id="SFLDS00003">
    <property type="entry name" value="Haloacid_Dehalogenase"/>
    <property type="match status" value="1"/>
</dbReference>
<feature type="region of interest" description="Disordered" evidence="14">
    <location>
        <begin position="1"/>
        <end position="21"/>
    </location>
</feature>
<dbReference type="Pfam" id="PF13419">
    <property type="entry name" value="HAD_2"/>
    <property type="match status" value="1"/>
</dbReference>
<dbReference type="EMBL" id="QRGA01000019">
    <property type="protein sequence ID" value="RDU95423.1"/>
    <property type="molecule type" value="Genomic_DNA"/>
</dbReference>
<evidence type="ECO:0000256" key="14">
    <source>
        <dbReference type="SAM" id="MobiDB-lite"/>
    </source>
</evidence>
<evidence type="ECO:0000256" key="6">
    <source>
        <dbReference type="ARBA" id="ARBA00013078"/>
    </source>
</evidence>
<feature type="binding site" evidence="13">
    <location>
        <position position="32"/>
    </location>
    <ligand>
        <name>Mg(2+)</name>
        <dbReference type="ChEBI" id="CHEBI:18420"/>
    </ligand>
</feature>
<dbReference type="InterPro" id="IPR023198">
    <property type="entry name" value="PGP-like_dom2"/>
</dbReference>
<feature type="binding site" evidence="13">
    <location>
        <position position="195"/>
    </location>
    <ligand>
        <name>Mg(2+)</name>
        <dbReference type="ChEBI" id="CHEBI:18420"/>
    </ligand>
</feature>
<organism evidence="15 16">
    <name type="scientific">Trinickia dinghuensis</name>
    <dbReference type="NCBI Taxonomy" id="2291023"/>
    <lineage>
        <taxon>Bacteria</taxon>
        <taxon>Pseudomonadati</taxon>
        <taxon>Pseudomonadota</taxon>
        <taxon>Betaproteobacteria</taxon>
        <taxon>Burkholderiales</taxon>
        <taxon>Burkholderiaceae</taxon>
        <taxon>Trinickia</taxon>
    </lineage>
</organism>
<keyword evidence="7" id="KW-0113">Calvin cycle</keyword>
<dbReference type="HAMAP" id="MF_00495">
    <property type="entry name" value="GPH_hydrolase_bact"/>
    <property type="match status" value="1"/>
</dbReference>
<dbReference type="PANTHER" id="PTHR43434:SF1">
    <property type="entry name" value="PHOSPHOGLYCOLATE PHOSPHATASE"/>
    <property type="match status" value="1"/>
</dbReference>
<dbReference type="PANTHER" id="PTHR43434">
    <property type="entry name" value="PHOSPHOGLYCOLATE PHOSPHATASE"/>
    <property type="match status" value="1"/>
</dbReference>
<sequence>MSTNAAPNRHAAAQDEQAEPANAKRLKAAVIDLDGTMVDTADDFTASLNGMLGDLGAQPVSREEVVGYVGKGSEHLVRSVLAARFSAEETSARFAGALDRYQAHYAEVNGRHTRLYPDVESGLAALAQAGVRLACVTNKPHRFAVALLEQYGLARYFSVILGGDSLARKKPDPLPMLAACHAMGVEPSEAVAIGDSENDALAGRAAGMATLTVPYGYNHGKAIQTINSDGIVATLLEAAGFIVNPPSGSGATDQSINC</sequence>
<evidence type="ECO:0000256" key="10">
    <source>
        <dbReference type="ARBA" id="ARBA00022842"/>
    </source>
</evidence>
<dbReference type="InterPro" id="IPR036412">
    <property type="entry name" value="HAD-like_sf"/>
</dbReference>
<dbReference type="GO" id="GO:0019253">
    <property type="term" value="P:reductive pentose-phosphate cycle"/>
    <property type="evidence" value="ECO:0007669"/>
    <property type="project" value="UniProtKB-KW"/>
</dbReference>
<dbReference type="GO" id="GO:0005829">
    <property type="term" value="C:cytosol"/>
    <property type="evidence" value="ECO:0007669"/>
    <property type="project" value="TreeGrafter"/>
</dbReference>
<dbReference type="NCBIfam" id="TIGR01549">
    <property type="entry name" value="HAD-SF-IA-v1"/>
    <property type="match status" value="1"/>
</dbReference>
<name>A0A3D8JQM3_9BURK</name>
<protein>
    <recommendedName>
        <fullName evidence="6 13">Phosphoglycolate phosphatase</fullName>
        <shortName evidence="13">PGP</shortName>
        <shortName evidence="13">PGPase</shortName>
        <ecNumber evidence="6 13">3.1.3.18</ecNumber>
    </recommendedName>
</protein>
<evidence type="ECO:0000313" key="16">
    <source>
        <dbReference type="Proteomes" id="UP000256838"/>
    </source>
</evidence>
<dbReference type="GO" id="GO:0006281">
    <property type="term" value="P:DNA repair"/>
    <property type="evidence" value="ECO:0007669"/>
    <property type="project" value="TreeGrafter"/>
</dbReference>
<comment type="function">
    <text evidence="12 13">Specifically catalyzes the dephosphorylation of 2-phosphoglycolate. Is involved in the dissimilation of the intracellular 2-phosphoglycolate formed during the DNA repair of 3'-phosphoglycolate ends, a major class of DNA lesions induced by oxidative stress.</text>
</comment>
<dbReference type="PRINTS" id="PR00413">
    <property type="entry name" value="HADHALOGNASE"/>
</dbReference>
<comment type="cofactor">
    <cofactor evidence="2 13">
        <name>Mg(2+)</name>
        <dbReference type="ChEBI" id="CHEBI:18420"/>
    </cofactor>
</comment>
<dbReference type="SFLD" id="SFLDG01129">
    <property type="entry name" value="C1.5:_HAD__Beta-PGM__Phosphata"/>
    <property type="match status" value="1"/>
</dbReference>
<dbReference type="EC" id="3.1.3.18" evidence="6 13"/>
<accession>A0A3D8JQM3</accession>
<dbReference type="Proteomes" id="UP000256838">
    <property type="component" value="Unassembled WGS sequence"/>
</dbReference>
<evidence type="ECO:0000256" key="13">
    <source>
        <dbReference type="HAMAP-Rule" id="MF_00495"/>
    </source>
</evidence>
<dbReference type="OrthoDB" id="9807630at2"/>
<comment type="catalytic activity">
    <reaction evidence="1 13">
        <text>2-phosphoglycolate + H2O = glycolate + phosphate</text>
        <dbReference type="Rhea" id="RHEA:14369"/>
        <dbReference type="ChEBI" id="CHEBI:15377"/>
        <dbReference type="ChEBI" id="CHEBI:29805"/>
        <dbReference type="ChEBI" id="CHEBI:43474"/>
        <dbReference type="ChEBI" id="CHEBI:58033"/>
        <dbReference type="EC" id="3.1.3.18"/>
    </reaction>
</comment>
<feature type="active site" description="Nucleophile" evidence="13">
    <location>
        <position position="32"/>
    </location>
</feature>
<evidence type="ECO:0000256" key="4">
    <source>
        <dbReference type="ARBA" id="ARBA00006171"/>
    </source>
</evidence>
<keyword evidence="11 13" id="KW-0119">Carbohydrate metabolism</keyword>
<evidence type="ECO:0000256" key="5">
    <source>
        <dbReference type="ARBA" id="ARBA00011233"/>
    </source>
</evidence>
<dbReference type="InterPro" id="IPR050155">
    <property type="entry name" value="HAD-like_hydrolase_sf"/>
</dbReference>
<dbReference type="RefSeq" id="WP_115536879.1">
    <property type="nucleotide sequence ID" value="NZ_QRGA01000019.1"/>
</dbReference>
<dbReference type="GO" id="GO:0008967">
    <property type="term" value="F:phosphoglycolate phosphatase activity"/>
    <property type="evidence" value="ECO:0007669"/>
    <property type="project" value="UniProtKB-UniRule"/>
</dbReference>
<dbReference type="InterPro" id="IPR037512">
    <property type="entry name" value="PGPase_prok"/>
</dbReference>
<evidence type="ECO:0000256" key="11">
    <source>
        <dbReference type="ARBA" id="ARBA00023277"/>
    </source>
</evidence>
<dbReference type="SFLD" id="SFLDG01135">
    <property type="entry name" value="C1.5.6:_HAD__Beta-PGM__Phospha"/>
    <property type="match status" value="1"/>
</dbReference>
<keyword evidence="16" id="KW-1185">Reference proteome</keyword>
<evidence type="ECO:0000256" key="2">
    <source>
        <dbReference type="ARBA" id="ARBA00001946"/>
    </source>
</evidence>
<evidence type="ECO:0000256" key="7">
    <source>
        <dbReference type="ARBA" id="ARBA00022567"/>
    </source>
</evidence>
<dbReference type="NCBIfam" id="TIGR01509">
    <property type="entry name" value="HAD-SF-IA-v3"/>
    <property type="match status" value="1"/>
</dbReference>
<evidence type="ECO:0000256" key="3">
    <source>
        <dbReference type="ARBA" id="ARBA00004818"/>
    </source>
</evidence>
<keyword evidence="9 13" id="KW-0378">Hydrolase</keyword>
<dbReference type="Gene3D" id="3.40.50.1000">
    <property type="entry name" value="HAD superfamily/HAD-like"/>
    <property type="match status" value="1"/>
</dbReference>
<dbReference type="UniPathway" id="UPA00865">
    <property type="reaction ID" value="UER00834"/>
</dbReference>
<evidence type="ECO:0000256" key="9">
    <source>
        <dbReference type="ARBA" id="ARBA00022801"/>
    </source>
</evidence>
<evidence type="ECO:0000256" key="8">
    <source>
        <dbReference type="ARBA" id="ARBA00022723"/>
    </source>
</evidence>
<comment type="caution">
    <text evidence="15">The sequence shown here is derived from an EMBL/GenBank/DDBJ whole genome shotgun (WGS) entry which is preliminary data.</text>
</comment>